<dbReference type="Pfam" id="PF14236">
    <property type="entry name" value="DruA"/>
    <property type="match status" value="1"/>
</dbReference>
<evidence type="ECO:0000259" key="2">
    <source>
        <dbReference type="Pfam" id="PF13808"/>
    </source>
</evidence>
<dbReference type="NCBIfam" id="NF033564">
    <property type="entry name" value="transpos_ISAs1"/>
    <property type="match status" value="1"/>
</dbReference>
<dbReference type="Pfam" id="PF01609">
    <property type="entry name" value="DDE_Tnp_1"/>
    <property type="match status" value="1"/>
</dbReference>
<organism evidence="3 4">
    <name type="scientific">Sulfobacillus harzensis</name>
    <dbReference type="NCBI Taxonomy" id="2729629"/>
    <lineage>
        <taxon>Bacteria</taxon>
        <taxon>Bacillati</taxon>
        <taxon>Bacillota</taxon>
        <taxon>Clostridia</taxon>
        <taxon>Eubacteriales</taxon>
        <taxon>Clostridiales Family XVII. Incertae Sedis</taxon>
        <taxon>Sulfobacillus</taxon>
    </lineage>
</organism>
<comment type="caution">
    <text evidence="3">The sequence shown here is derived from an EMBL/GenBank/DDBJ whole genome shotgun (WGS) entry which is preliminary data.</text>
</comment>
<dbReference type="GO" id="GO:0003677">
    <property type="term" value="F:DNA binding"/>
    <property type="evidence" value="ECO:0007669"/>
    <property type="project" value="InterPro"/>
</dbReference>
<keyword evidence="4" id="KW-1185">Reference proteome</keyword>
<dbReference type="GO" id="GO:0004803">
    <property type="term" value="F:transposase activity"/>
    <property type="evidence" value="ECO:0007669"/>
    <property type="project" value="InterPro"/>
</dbReference>
<name>A0A7Y0LB22_9FIRM</name>
<protein>
    <submittedName>
        <fullName evidence="3">ISAs1 family transposase</fullName>
    </submittedName>
</protein>
<accession>A0A7Y0LB22</accession>
<dbReference type="EMBL" id="JABBVZ010000264">
    <property type="protein sequence ID" value="NMP25149.1"/>
    <property type="molecule type" value="Genomic_DNA"/>
</dbReference>
<dbReference type="Pfam" id="PF13808">
    <property type="entry name" value="DDE_Tnp_1_assoc"/>
    <property type="match status" value="1"/>
</dbReference>
<proteinExistence type="predicted"/>
<dbReference type="InterPro" id="IPR025639">
    <property type="entry name" value="DruA"/>
</dbReference>
<dbReference type="InterPro" id="IPR051698">
    <property type="entry name" value="Transposase_11-like"/>
</dbReference>
<evidence type="ECO:0000313" key="4">
    <source>
        <dbReference type="Proteomes" id="UP000533476"/>
    </source>
</evidence>
<dbReference type="InterPro" id="IPR032806">
    <property type="entry name" value="YbfD_N"/>
</dbReference>
<dbReference type="GO" id="GO:0006313">
    <property type="term" value="P:DNA transposition"/>
    <property type="evidence" value="ECO:0007669"/>
    <property type="project" value="InterPro"/>
</dbReference>
<evidence type="ECO:0000313" key="3">
    <source>
        <dbReference type="EMBL" id="NMP25149.1"/>
    </source>
</evidence>
<dbReference type="PANTHER" id="PTHR30298:SF0">
    <property type="entry name" value="PROTEIN YBFL-RELATED"/>
    <property type="match status" value="1"/>
</dbReference>
<gene>
    <name evidence="3" type="ORF">HIJ39_22905</name>
</gene>
<dbReference type="InterPro" id="IPR002559">
    <property type="entry name" value="Transposase_11"/>
</dbReference>
<feature type="domain" description="H repeat-associated protein N-terminal" evidence="2">
    <location>
        <begin position="218"/>
        <end position="311"/>
    </location>
</feature>
<dbReference type="PANTHER" id="PTHR30298">
    <property type="entry name" value="H REPEAT-ASSOCIATED PREDICTED TRANSPOSASE"/>
    <property type="match status" value="1"/>
</dbReference>
<evidence type="ECO:0000259" key="1">
    <source>
        <dbReference type="Pfam" id="PF01609"/>
    </source>
</evidence>
<sequence>MKARVRRVQVRLVTKDEMPRWMDLMARHHYLGRPDMVGQVLCYVATVDGEWVALLGWASAALQVKARDAWIGWSDDQRHRRLRYVANNVRYCILPGWSLPNLASRVLALNTRRLAADWEARFGHSVVLAETFVDPSRFDGTCYRAAGWELLGRTRGFGRHGRQWEEHKQPKTVWVRPLRRPARYWLAADFEAPELVGTPTPSVDINRVPLEGADGLLAALAQVTDPRKKRGIRHSQTTVLAIAVCAVLSGARSFLAMADWAQSLPQDLLKRLGCRRRNDASIDRIPPSEPTIRRTLEAIEAEELDRVLSAFLLRHGLGRAIAFDGKTLRGSGNGAERPRHLMAAVIHQTGVVVGQQAVDTKTNEITVARPLLEPLDLVGRVVTADAMHTQSSLAEYLVDEKQADYVFTVKDNQRILKRHLTQMNWDFPPSGPDNPERSWPD</sequence>
<reference evidence="3 4" key="1">
    <citation type="submission" date="2020-04" db="EMBL/GenBank/DDBJ databases">
        <authorList>
            <person name="Zhang R."/>
            <person name="Schippers A."/>
        </authorList>
    </citation>
    <scope>NUCLEOTIDE SEQUENCE [LARGE SCALE GENOMIC DNA]</scope>
    <source>
        <strain evidence="3 4">DSM 109850</strain>
    </source>
</reference>
<feature type="domain" description="Transposase IS4-like" evidence="1">
    <location>
        <begin position="318"/>
        <end position="418"/>
    </location>
</feature>
<dbReference type="InterPro" id="IPR047647">
    <property type="entry name" value="ISAs1_transpos"/>
</dbReference>
<dbReference type="Proteomes" id="UP000533476">
    <property type="component" value="Unassembled WGS sequence"/>
</dbReference>
<dbReference type="AlphaFoldDB" id="A0A7Y0LB22"/>